<dbReference type="PROSITE" id="PS51918">
    <property type="entry name" value="RADICAL_SAM"/>
    <property type="match status" value="1"/>
</dbReference>
<keyword evidence="5" id="KW-0408">Iron</keyword>
<dbReference type="Gene3D" id="3.80.30.20">
    <property type="entry name" value="tm_1862 like domain"/>
    <property type="match status" value="1"/>
</dbReference>
<keyword evidence="4" id="KW-0479">Metal-binding</keyword>
<evidence type="ECO:0000256" key="5">
    <source>
        <dbReference type="ARBA" id="ARBA00023004"/>
    </source>
</evidence>
<dbReference type="NCBIfam" id="TIGR01212">
    <property type="entry name" value="TIGR01212 family radical SAM protein"/>
    <property type="match status" value="1"/>
</dbReference>
<dbReference type="InterPro" id="IPR006638">
    <property type="entry name" value="Elp3/MiaA/NifB-like_rSAM"/>
</dbReference>
<dbReference type="SFLD" id="SFLDG01086">
    <property type="entry name" value="elongater_protein-like"/>
    <property type="match status" value="1"/>
</dbReference>
<dbReference type="PANTHER" id="PTHR11135">
    <property type="entry name" value="HISTONE ACETYLTRANSFERASE-RELATED"/>
    <property type="match status" value="1"/>
</dbReference>
<dbReference type="InterPro" id="IPR058240">
    <property type="entry name" value="rSAM_sf"/>
</dbReference>
<dbReference type="KEGG" id="bmeg:BG04_1844"/>
<keyword evidence="2" id="KW-0004">4Fe-4S</keyword>
<dbReference type="AlphaFoldDB" id="A0A0B6AH29"/>
<dbReference type="GO" id="GO:0051539">
    <property type="term" value="F:4 iron, 4 sulfur cluster binding"/>
    <property type="evidence" value="ECO:0007669"/>
    <property type="project" value="UniProtKB-KW"/>
</dbReference>
<dbReference type="InterPro" id="IPR039661">
    <property type="entry name" value="ELP3"/>
</dbReference>
<reference evidence="7 8" key="1">
    <citation type="journal article" date="2015" name="Genome Announc.">
        <title>Complete genome sequences for 35 biothreat assay-relevant bacillus species.</title>
        <authorList>
            <person name="Johnson S.L."/>
            <person name="Daligault H.E."/>
            <person name="Davenport K.W."/>
            <person name="Jaissle J."/>
            <person name="Frey K.G."/>
            <person name="Ladner J.T."/>
            <person name="Broomall S.M."/>
            <person name="Bishop-Lilly K.A."/>
            <person name="Bruce D.C."/>
            <person name="Gibbons H.S."/>
            <person name="Coyne S.R."/>
            <person name="Lo C.C."/>
            <person name="Meincke L."/>
            <person name="Munk A.C."/>
            <person name="Koroleva G.I."/>
            <person name="Rosenzweig C.N."/>
            <person name="Palacios G.F."/>
            <person name="Redden C.L."/>
            <person name="Minogue T.D."/>
            <person name="Chain P.S."/>
        </authorList>
    </citation>
    <scope>NUCLEOTIDE SEQUENCE [LARGE SCALE GENOMIC DNA]</scope>
    <source>
        <strain evidence="8">ATCC 14581 / DSM 32 / JCM 2506 / NBRC 15308 / NCIMB 9376 / NCTC 10342 / NRRL B-14308 / VKM B-512</strain>
    </source>
</reference>
<evidence type="ECO:0000256" key="1">
    <source>
        <dbReference type="ARBA" id="ARBA00001966"/>
    </source>
</evidence>
<comment type="cofactor">
    <cofactor evidence="1">
        <name>[4Fe-4S] cluster</name>
        <dbReference type="ChEBI" id="CHEBI:49883"/>
    </cofactor>
</comment>
<evidence type="ECO:0000256" key="6">
    <source>
        <dbReference type="ARBA" id="ARBA00023014"/>
    </source>
</evidence>
<dbReference type="InterPro" id="IPR032432">
    <property type="entry name" value="Radical_SAM_C"/>
</dbReference>
<dbReference type="SFLD" id="SFLDS00029">
    <property type="entry name" value="Radical_SAM"/>
    <property type="match status" value="1"/>
</dbReference>
<evidence type="ECO:0000313" key="7">
    <source>
        <dbReference type="EMBL" id="AJI22831.1"/>
    </source>
</evidence>
<dbReference type="GeneID" id="93645309"/>
<name>A0A0B6AH29_PRIM2</name>
<dbReference type="RefSeq" id="WP_051975557.1">
    <property type="nucleotide sequence ID" value="NZ_BCVB01000008.1"/>
</dbReference>
<dbReference type="Pfam" id="PF16199">
    <property type="entry name" value="Radical_SAM_C"/>
    <property type="match status" value="1"/>
</dbReference>
<dbReference type="Pfam" id="PF04055">
    <property type="entry name" value="Radical_SAM"/>
    <property type="match status" value="1"/>
</dbReference>
<evidence type="ECO:0000256" key="2">
    <source>
        <dbReference type="ARBA" id="ARBA00022485"/>
    </source>
</evidence>
<dbReference type="GO" id="GO:0003824">
    <property type="term" value="F:catalytic activity"/>
    <property type="evidence" value="ECO:0007669"/>
    <property type="project" value="InterPro"/>
</dbReference>
<dbReference type="HOGENOM" id="CLU_060920_0_0_9"/>
<dbReference type="SFLD" id="SFLDG01091">
    <property type="entry name" value="uncharacterized_CHP01210-like"/>
    <property type="match status" value="1"/>
</dbReference>
<dbReference type="InterPro" id="IPR023404">
    <property type="entry name" value="rSAM_horseshoe"/>
</dbReference>
<proteinExistence type="predicted"/>
<dbReference type="SUPFAM" id="SSF102114">
    <property type="entry name" value="Radical SAM enzymes"/>
    <property type="match status" value="1"/>
</dbReference>
<dbReference type="SMART" id="SM00729">
    <property type="entry name" value="Elp3"/>
    <property type="match status" value="1"/>
</dbReference>
<organism evidence="7 8">
    <name type="scientific">Priestia megaterium (strain ATCC 14581 / DSM 32 / CCUG 1817 / JCM 2506 / NBRC 15308 / NCIMB 9376 / NCTC 10342 / NRRL B-14308 / VKM B-512 / Ford 19)</name>
    <name type="common">Bacillus megaterium</name>
    <dbReference type="NCBI Taxonomy" id="1348623"/>
    <lineage>
        <taxon>Bacteria</taxon>
        <taxon>Bacillati</taxon>
        <taxon>Bacillota</taxon>
        <taxon>Bacilli</taxon>
        <taxon>Bacillales</taxon>
        <taxon>Bacillaceae</taxon>
        <taxon>Priestia</taxon>
    </lineage>
</organism>
<dbReference type="InterPro" id="IPR007197">
    <property type="entry name" value="rSAM"/>
</dbReference>
<gene>
    <name evidence="7" type="ORF">BG04_1844</name>
</gene>
<evidence type="ECO:0000313" key="8">
    <source>
        <dbReference type="Proteomes" id="UP000031829"/>
    </source>
</evidence>
<evidence type="ECO:0000256" key="4">
    <source>
        <dbReference type="ARBA" id="ARBA00022723"/>
    </source>
</evidence>
<accession>A0A0B6AH29</accession>
<dbReference type="InterPro" id="IPR005911">
    <property type="entry name" value="YhcC-like"/>
</dbReference>
<dbReference type="GO" id="GO:0046872">
    <property type="term" value="F:metal ion binding"/>
    <property type="evidence" value="ECO:0007669"/>
    <property type="project" value="UniProtKB-KW"/>
</dbReference>
<protein>
    <submittedName>
        <fullName evidence="7">Radical SAM superfamily protein</fullName>
    </submittedName>
</protein>
<dbReference type="PANTHER" id="PTHR11135:SF1">
    <property type="entry name" value="PROTEIN YHCC"/>
    <property type="match status" value="1"/>
</dbReference>
<evidence type="ECO:0000256" key="3">
    <source>
        <dbReference type="ARBA" id="ARBA00022691"/>
    </source>
</evidence>
<sequence length="334" mass="38291">MSQTNPFPYKSENKRYHTWNYHLRNHFGHKVFKVALDGGFDCPNRDGTVAHGGCTFCSAAGSGDFAGNRADDLVTQFNEISEKMHHKWKDGKYVAYFQAFTNTHAPVEELREKYEAVLKLPGVVGLSIATRPDCLPDDVVEYLAELNERTYLWVELGLQTVHERTSLLINRAHDHQCYVDGVAKLRKHGIRVCSHIINGLPLETPDMMMETVREVAKLDVQGIKIHLLHLLKGTPMVKQYEKGLVEFLSFEEYVKLVCDQLEVIPPEMIVHRITGDGPIDLMVGPMWSVNKWSVLNAIDQELQRRQSYQGKYYEKELMENENRTYPAFCPHIAD</sequence>
<keyword evidence="3" id="KW-0949">S-adenosyl-L-methionine</keyword>
<dbReference type="EMBL" id="CP009920">
    <property type="protein sequence ID" value="AJI22831.1"/>
    <property type="molecule type" value="Genomic_DNA"/>
</dbReference>
<dbReference type="Proteomes" id="UP000031829">
    <property type="component" value="Chromosome"/>
</dbReference>
<keyword evidence="6" id="KW-0411">Iron-sulfur</keyword>